<feature type="compositionally biased region" description="Polar residues" evidence="1">
    <location>
        <begin position="1"/>
        <end position="11"/>
    </location>
</feature>
<evidence type="ECO:0000256" key="1">
    <source>
        <dbReference type="SAM" id="MobiDB-lite"/>
    </source>
</evidence>
<accession>A0A7D8UZW3</accession>
<dbReference type="EMBL" id="QKWK01000005">
    <property type="protein sequence ID" value="TXT10792.1"/>
    <property type="molecule type" value="Genomic_DNA"/>
</dbReference>
<feature type="compositionally biased region" description="Basic and acidic residues" evidence="1">
    <location>
        <begin position="197"/>
        <end position="213"/>
    </location>
</feature>
<reference evidence="2 3" key="1">
    <citation type="journal article" date="2019" name="PLoS Genet.">
        <title>Convergent evolution of linked mating-type loci in basidiomycete fungi.</title>
        <authorList>
            <person name="Sun S."/>
            <person name="Coelho M.A."/>
            <person name="Heitman J."/>
            <person name="Nowrousian M."/>
        </authorList>
    </citation>
    <scope>NUCLEOTIDE SEQUENCE [LARGE SCALE GENOMIC DNA]</scope>
    <source>
        <strain evidence="2 3">CBS 4282</strain>
    </source>
</reference>
<evidence type="ECO:0000313" key="2">
    <source>
        <dbReference type="EMBL" id="TXT10792.1"/>
    </source>
</evidence>
<gene>
    <name evidence="2" type="ORF">VHUM_02297</name>
</gene>
<organism evidence="2 3">
    <name type="scientific">Vanrija humicola</name>
    <name type="common">Yeast</name>
    <name type="synonym">Cryptococcus humicola</name>
    <dbReference type="NCBI Taxonomy" id="5417"/>
    <lineage>
        <taxon>Eukaryota</taxon>
        <taxon>Fungi</taxon>
        <taxon>Dikarya</taxon>
        <taxon>Basidiomycota</taxon>
        <taxon>Agaricomycotina</taxon>
        <taxon>Tremellomycetes</taxon>
        <taxon>Trichosporonales</taxon>
        <taxon>Trichosporonaceae</taxon>
        <taxon>Vanrija</taxon>
    </lineage>
</organism>
<evidence type="ECO:0000313" key="3">
    <source>
        <dbReference type="Proteomes" id="UP000473826"/>
    </source>
</evidence>
<dbReference type="OrthoDB" id="3364141at2759"/>
<proteinExistence type="predicted"/>
<comment type="caution">
    <text evidence="2">The sequence shown here is derived from an EMBL/GenBank/DDBJ whole genome shotgun (WGS) entry which is preliminary data.</text>
</comment>
<sequence length="345" mass="38013">MSISQQNTASPSPLPRGPVQQSQSDADDDELLEPTQPPVDGDVAVEVLPDGSPTSLRHSRLKRPPWHRTASFSSTSPSEEDYDSDATFRLPHEKARKRTATPMQPSEVEHPIETVALRGHSRQPSVGHGPKVEYFDTPIKRKKRSSEDEPRAKRRKEGMDVDLDNLPPESYGPGWYEPEKDRIVVTSLSSPESSPSPKREPPKDSYYDYETNKHLSQPGASGFTISPSLLTHIINAQRDQIVGGGFQDSPSQERGLVLYRPLGIPAAEDVVKYPDTDGHRFEVVDDDEDLMSAEPAVVGMPVDDDAGMDVEGSGGVPPAFMPQAQEYPRADSPWGHGDDDEMELD</sequence>
<dbReference type="Proteomes" id="UP000473826">
    <property type="component" value="Unassembled WGS sequence"/>
</dbReference>
<feature type="region of interest" description="Disordered" evidence="1">
    <location>
        <begin position="1"/>
        <end position="220"/>
    </location>
</feature>
<protein>
    <submittedName>
        <fullName evidence="2">Uncharacterized protein</fullName>
    </submittedName>
</protein>
<feature type="compositionally biased region" description="Basic residues" evidence="1">
    <location>
        <begin position="57"/>
        <end position="66"/>
    </location>
</feature>
<dbReference type="AlphaFoldDB" id="A0A7D8UZW3"/>
<feature type="region of interest" description="Disordered" evidence="1">
    <location>
        <begin position="299"/>
        <end position="345"/>
    </location>
</feature>
<name>A0A7D8UZW3_VANHU</name>
<feature type="compositionally biased region" description="Low complexity" evidence="1">
    <location>
        <begin position="187"/>
        <end position="196"/>
    </location>
</feature>
<keyword evidence="3" id="KW-1185">Reference proteome</keyword>